<protein>
    <submittedName>
        <fullName evidence="1">Uncharacterized protein</fullName>
    </submittedName>
</protein>
<evidence type="ECO:0000313" key="1">
    <source>
        <dbReference type="EMBL" id="MDC5738596.1"/>
    </source>
</evidence>
<sequence length="60" mass="6616">MSQTQTYFNSVISTQAQAMEALMTNQPTANPQLMEEAKQLLEEAVLKATQAAKEVTDEVN</sequence>
<organism evidence="1 2">
    <name type="scientific">Vibrio europaeus</name>
    <dbReference type="NCBI Taxonomy" id="300876"/>
    <lineage>
        <taxon>Bacteria</taxon>
        <taxon>Pseudomonadati</taxon>
        <taxon>Pseudomonadota</taxon>
        <taxon>Gammaproteobacteria</taxon>
        <taxon>Vibrionales</taxon>
        <taxon>Vibrionaceae</taxon>
        <taxon>Vibrio</taxon>
        <taxon>Vibrio oreintalis group</taxon>
    </lineage>
</organism>
<comment type="caution">
    <text evidence="1">The sequence shown here is derived from an EMBL/GenBank/DDBJ whole genome shotgun (WGS) entry which is preliminary data.</text>
</comment>
<proteinExistence type="predicted"/>
<dbReference type="RefSeq" id="WP_171386600.1">
    <property type="nucleotide sequence ID" value="NZ_JAPFIP010000009.1"/>
</dbReference>
<evidence type="ECO:0000313" key="2">
    <source>
        <dbReference type="Proteomes" id="UP001150001"/>
    </source>
</evidence>
<gene>
    <name evidence="1" type="ORF">OPW20_00895</name>
</gene>
<dbReference type="Proteomes" id="UP001150001">
    <property type="component" value="Unassembled WGS sequence"/>
</dbReference>
<dbReference type="EMBL" id="JAPFIT010000005">
    <property type="protein sequence ID" value="MDC5738596.1"/>
    <property type="molecule type" value="Genomic_DNA"/>
</dbReference>
<reference evidence="1" key="1">
    <citation type="submission" date="2022-11" db="EMBL/GenBank/DDBJ databases">
        <title>Role of the vibriolysin VemA secreted by the emergent pathogen Vibrio europaeus in the colonization of Manila clam mucus.</title>
        <authorList>
            <person name="Martinez C."/>
            <person name="Rodriguez S."/>
            <person name="Vences A."/>
            <person name="Barja J.L."/>
            <person name="Toranzo A.E."/>
            <person name="Dubert J."/>
        </authorList>
    </citation>
    <scope>NUCLEOTIDE SEQUENCE</scope>
    <source>
        <strain evidence="1">3454</strain>
    </source>
</reference>
<keyword evidence="2" id="KW-1185">Reference proteome</keyword>
<name>A0ABT5GNU7_9VIBR</name>
<accession>A0ABT5GNU7</accession>